<dbReference type="Proteomes" id="UP000636479">
    <property type="component" value="Unassembled WGS sequence"/>
</dbReference>
<gene>
    <name evidence="2" type="ORF">MIND_00584400</name>
</gene>
<keyword evidence="3" id="KW-1185">Reference proteome</keyword>
<comment type="caution">
    <text evidence="2">The sequence shown here is derived from an EMBL/GenBank/DDBJ whole genome shotgun (WGS) entry which is preliminary data.</text>
</comment>
<protein>
    <recommendedName>
        <fullName evidence="4">F-box domain-containing protein</fullName>
    </recommendedName>
</protein>
<dbReference type="InterPro" id="IPR036047">
    <property type="entry name" value="F-box-like_dom_sf"/>
</dbReference>
<evidence type="ECO:0008006" key="4">
    <source>
        <dbReference type="Google" id="ProtNLM"/>
    </source>
</evidence>
<dbReference type="GeneID" id="59345118"/>
<dbReference type="EMBL" id="JACAZF010000005">
    <property type="protein sequence ID" value="KAF7303551.1"/>
    <property type="molecule type" value="Genomic_DNA"/>
</dbReference>
<keyword evidence="1" id="KW-0732">Signal</keyword>
<dbReference type="RefSeq" id="XP_037220523.1">
    <property type="nucleotide sequence ID" value="XM_037362602.1"/>
</dbReference>
<sequence>MPGLLALPPELLEAAFLLLPLRGLMALSATSRFFHAFLLSSPALQFRWHALCFGVGEEYAHGTPFAERLARLVERERRWLNVQPLHTATLDAKGLDPGGASFGMTTAGVVRIDGWLGEAQEVRWTSTKLASAVGAGEQKLDGQGLLAHCASEGDDLMVFLECTPEASGNLSMRVRFLQLSTGRPHPAAAEPTCEFLEYFRTTPHLDDIDLPTALAISGHVIAAVVPPDEEDPETEPGLLFVLDWKTGEYLMSPYRCPSATIAFLRPDTLLVAHLPWNRLDALLIPASGGNAARVASFMLPELKSEMDMGEEDTFVLCPTSDAADALILLTYVVDHVPDHAYQPTALLRRAALLELVDSARSARRFAPHEWLPLAACWLDAGPDVIRLADSGQRVAVFAVDAVALVDANPWTVELVRRAAEAEPGDGDGDSPPMWRRLGVLPGVADDGTLRTEGGGCAAARTAGRRAPGDRCVPRVCGPAHAVGAGIRRDHGAGLGGVRVLAFE</sequence>
<accession>A0A8H6SRU3</accession>
<evidence type="ECO:0000313" key="2">
    <source>
        <dbReference type="EMBL" id="KAF7303551.1"/>
    </source>
</evidence>
<dbReference type="AlphaFoldDB" id="A0A8H6SRU3"/>
<proteinExistence type="predicted"/>
<organism evidence="2 3">
    <name type="scientific">Mycena indigotica</name>
    <dbReference type="NCBI Taxonomy" id="2126181"/>
    <lineage>
        <taxon>Eukaryota</taxon>
        <taxon>Fungi</taxon>
        <taxon>Dikarya</taxon>
        <taxon>Basidiomycota</taxon>
        <taxon>Agaricomycotina</taxon>
        <taxon>Agaricomycetes</taxon>
        <taxon>Agaricomycetidae</taxon>
        <taxon>Agaricales</taxon>
        <taxon>Marasmiineae</taxon>
        <taxon>Mycenaceae</taxon>
        <taxon>Mycena</taxon>
    </lineage>
</organism>
<evidence type="ECO:0000256" key="1">
    <source>
        <dbReference type="SAM" id="SignalP"/>
    </source>
</evidence>
<reference evidence="2" key="1">
    <citation type="submission" date="2020-05" db="EMBL/GenBank/DDBJ databases">
        <title>Mycena genomes resolve the evolution of fungal bioluminescence.</title>
        <authorList>
            <person name="Tsai I.J."/>
        </authorList>
    </citation>
    <scope>NUCLEOTIDE SEQUENCE</scope>
    <source>
        <strain evidence="2">171206Taipei</strain>
    </source>
</reference>
<dbReference type="SUPFAM" id="SSF81383">
    <property type="entry name" value="F-box domain"/>
    <property type="match status" value="1"/>
</dbReference>
<feature type="signal peptide" evidence="1">
    <location>
        <begin position="1"/>
        <end position="26"/>
    </location>
</feature>
<evidence type="ECO:0000313" key="3">
    <source>
        <dbReference type="Proteomes" id="UP000636479"/>
    </source>
</evidence>
<dbReference type="OrthoDB" id="2751409at2759"/>
<name>A0A8H6SRU3_9AGAR</name>
<feature type="chain" id="PRO_5034980398" description="F-box domain-containing protein" evidence="1">
    <location>
        <begin position="27"/>
        <end position="503"/>
    </location>
</feature>